<feature type="region of interest" description="Disordered" evidence="1">
    <location>
        <begin position="77"/>
        <end position="103"/>
    </location>
</feature>
<evidence type="ECO:0000256" key="1">
    <source>
        <dbReference type="SAM" id="MobiDB-lite"/>
    </source>
</evidence>
<gene>
    <name evidence="2" type="ORF">O181_042504</name>
</gene>
<reference evidence="2" key="1">
    <citation type="submission" date="2021-03" db="EMBL/GenBank/DDBJ databases">
        <title>Draft genome sequence of rust myrtle Austropuccinia psidii MF-1, a brazilian biotype.</title>
        <authorList>
            <person name="Quecine M.C."/>
            <person name="Pachon D.M.R."/>
            <person name="Bonatelli M.L."/>
            <person name="Correr F.H."/>
            <person name="Franceschini L.M."/>
            <person name="Leite T.F."/>
            <person name="Margarido G.R.A."/>
            <person name="Almeida C.A."/>
            <person name="Ferrarezi J.A."/>
            <person name="Labate C.A."/>
        </authorList>
    </citation>
    <scope>NUCLEOTIDE SEQUENCE</scope>
    <source>
        <strain evidence="2">MF-1</strain>
    </source>
</reference>
<feature type="compositionally biased region" description="Basic and acidic residues" evidence="1">
    <location>
        <begin position="1"/>
        <end position="11"/>
    </location>
</feature>
<dbReference type="Proteomes" id="UP000765509">
    <property type="component" value="Unassembled WGS sequence"/>
</dbReference>
<name>A0A9Q3DG83_9BASI</name>
<sequence length="247" mass="28446">MENGEKPKESTDSLPVKEIPKKIESPKERRESDGRILCIPICTPESKGWHTGPPHGLELCNATQIEEWKINHKINLRRSDKLPQKNSTQKENKVSLEQNPQINLKHSKAEVTSNELKISTNNSVNPNYPQTAENTYIFKMEAFTPVELVQKKGFQQKQLVNRVSSVCGKNSSHFNRKQNPVSEFYKPFVESIFSKPKQSISPMYLLRVTSGAPIKFTQIFSINLKKRFKKNSRKINQLKIKIEIMKK</sequence>
<accession>A0A9Q3DG83</accession>
<evidence type="ECO:0000313" key="3">
    <source>
        <dbReference type="Proteomes" id="UP000765509"/>
    </source>
</evidence>
<keyword evidence="3" id="KW-1185">Reference proteome</keyword>
<organism evidence="2 3">
    <name type="scientific">Austropuccinia psidii MF-1</name>
    <dbReference type="NCBI Taxonomy" id="1389203"/>
    <lineage>
        <taxon>Eukaryota</taxon>
        <taxon>Fungi</taxon>
        <taxon>Dikarya</taxon>
        <taxon>Basidiomycota</taxon>
        <taxon>Pucciniomycotina</taxon>
        <taxon>Pucciniomycetes</taxon>
        <taxon>Pucciniales</taxon>
        <taxon>Sphaerophragmiaceae</taxon>
        <taxon>Austropuccinia</taxon>
    </lineage>
</organism>
<comment type="caution">
    <text evidence="2">The sequence shown here is derived from an EMBL/GenBank/DDBJ whole genome shotgun (WGS) entry which is preliminary data.</text>
</comment>
<evidence type="ECO:0000313" key="2">
    <source>
        <dbReference type="EMBL" id="MBW0502789.1"/>
    </source>
</evidence>
<feature type="compositionally biased region" description="Basic and acidic residues" evidence="1">
    <location>
        <begin position="77"/>
        <end position="94"/>
    </location>
</feature>
<proteinExistence type="predicted"/>
<dbReference type="OrthoDB" id="778454at2759"/>
<dbReference type="EMBL" id="AVOT02017014">
    <property type="protein sequence ID" value="MBW0502789.1"/>
    <property type="molecule type" value="Genomic_DNA"/>
</dbReference>
<dbReference type="AlphaFoldDB" id="A0A9Q3DG83"/>
<protein>
    <submittedName>
        <fullName evidence="2">Uncharacterized protein</fullName>
    </submittedName>
</protein>
<feature type="region of interest" description="Disordered" evidence="1">
    <location>
        <begin position="1"/>
        <end position="31"/>
    </location>
</feature>
<feature type="compositionally biased region" description="Basic and acidic residues" evidence="1">
    <location>
        <begin position="18"/>
        <end position="31"/>
    </location>
</feature>